<dbReference type="SMART" id="SM00181">
    <property type="entry name" value="EGF"/>
    <property type="match status" value="7"/>
</dbReference>
<feature type="domain" description="EGF-like" evidence="4">
    <location>
        <begin position="2202"/>
        <end position="2252"/>
    </location>
</feature>
<reference evidence="5" key="1">
    <citation type="submission" date="2023-08" db="EMBL/GenBank/DDBJ databases">
        <authorList>
            <person name="Chen Y."/>
            <person name="Shah S."/>
            <person name="Dougan E. K."/>
            <person name="Thang M."/>
            <person name="Chan C."/>
        </authorList>
    </citation>
    <scope>NUCLEOTIDE SEQUENCE</scope>
</reference>
<feature type="domain" description="EGF-like" evidence="4">
    <location>
        <begin position="927"/>
        <end position="978"/>
    </location>
</feature>
<feature type="compositionally biased region" description="Basic and acidic residues" evidence="1">
    <location>
        <begin position="3369"/>
        <end position="3380"/>
    </location>
</feature>
<feature type="signal peptide" evidence="3">
    <location>
        <begin position="1"/>
        <end position="23"/>
    </location>
</feature>
<dbReference type="InterPro" id="IPR006212">
    <property type="entry name" value="Furin_repeat"/>
</dbReference>
<feature type="compositionally biased region" description="Low complexity" evidence="1">
    <location>
        <begin position="3435"/>
        <end position="3452"/>
    </location>
</feature>
<feature type="transmembrane region" description="Helical" evidence="2">
    <location>
        <begin position="3044"/>
        <end position="3064"/>
    </location>
</feature>
<dbReference type="PANTHER" id="PTHR46967">
    <property type="entry name" value="INSULIN-LIKE GROWTH FACTOR BINDING PROTEIN,N-TERMINAL"/>
    <property type="match status" value="1"/>
</dbReference>
<dbReference type="SMART" id="SM00261">
    <property type="entry name" value="FU"/>
    <property type="match status" value="4"/>
</dbReference>
<dbReference type="InterPro" id="IPR011641">
    <property type="entry name" value="Tyr-kin_ephrin_A/B_rcpt-like"/>
</dbReference>
<feature type="domain" description="EGF-like" evidence="4">
    <location>
        <begin position="144"/>
        <end position="190"/>
    </location>
</feature>
<dbReference type="Pfam" id="PF07699">
    <property type="entry name" value="Ephrin_rec_like"/>
    <property type="match status" value="4"/>
</dbReference>
<comment type="caution">
    <text evidence="5">The sequence shown here is derived from an EMBL/GenBank/DDBJ whole genome shotgun (WGS) entry which is preliminary data.</text>
</comment>
<name>A0AA36I1V7_9DINO</name>
<feature type="region of interest" description="Disordered" evidence="1">
    <location>
        <begin position="3421"/>
        <end position="3486"/>
    </location>
</feature>
<feature type="transmembrane region" description="Helical" evidence="2">
    <location>
        <begin position="3012"/>
        <end position="3037"/>
    </location>
</feature>
<dbReference type="PANTHER" id="PTHR46967:SF2">
    <property type="entry name" value="SUSHI, VON WILLEBRAND FACTOR TYPE A, EGF AND PENTRAXIN DOMAIN-CONTAINING PROTEIN 1-LIKE"/>
    <property type="match status" value="1"/>
</dbReference>
<keyword evidence="3" id="KW-0732">Signal</keyword>
<protein>
    <recommendedName>
        <fullName evidence="4">EGF-like domain-containing protein</fullName>
    </recommendedName>
</protein>
<feature type="region of interest" description="Disordered" evidence="1">
    <location>
        <begin position="3369"/>
        <end position="3397"/>
    </location>
</feature>
<feature type="domain" description="EGF-like" evidence="4">
    <location>
        <begin position="239"/>
        <end position="286"/>
    </location>
</feature>
<dbReference type="InterPro" id="IPR000742">
    <property type="entry name" value="EGF"/>
</dbReference>
<feature type="domain" description="EGF-like" evidence="4">
    <location>
        <begin position="92"/>
        <end position="143"/>
    </location>
</feature>
<dbReference type="Proteomes" id="UP001178507">
    <property type="component" value="Unassembled WGS sequence"/>
</dbReference>
<feature type="transmembrane region" description="Helical" evidence="2">
    <location>
        <begin position="2903"/>
        <end position="2926"/>
    </location>
</feature>
<sequence length="3486" mass="371844">MAWGVSSGLAKSVCLLLPAFVISQCGDGYFAENGSCFVCSAGRFTDSTSTCDPCPPGKYISDDGTDWKLHADPLLCFECPEGRASNLSATSECAVCALGKFSSYTGATECQDCALGVALSNGSVVCEPCLPGHMPSTDHAACEPCTAGKFGLNGMGCNFCNWGEVSAAASESCTSCPAGTYVNVTLQQCVACGPGQYSWSGALECFSCFGGTAASNDSSECYPCPAGRYSLDEATECLPCAAGTYSFQYFSHCMDCWPSSISAPGSGSCVGCDPGWVANDNSSECVACQAGKYAWRGDTYCWDCWYGSYSPAASSNCFDCPPGRHVIPSRSGCVDCPAGKYSAWSGNEDCYDCEYVITEDRTGCNLCPPGRYLTGNETRNCTVCEPGRYGEGFGSSECQGCPRGRYSNETELSMATQCAPCPGLATETSGSTSRDDCILPAANQTFDCAKGKPCTIEDFQVQGLQSSQALVVKVETCEVKEGSGGYGSTLPIPTSGYSDGFNGYVGAGGYGASPGRRLRSSGSPVGFESISSTGSSSYNWTETVQAEVEEYRVCWCSGVSNTCDSFPQFQVDVGTMTVTGPFPSQAFTCVIGRECISQGPIQGLGLRGEDQLTLRIACQSSRASWLSVALQVNVLTSNTSSANELFFGQTGLLWSPPGSYEVCWCSATGEACSSMQASDYIIYLEALAAMFYISGPTGGEFVNCNRGQICTAILRQGGTGLLPGDRLSFMQVCGSGDFLTGIPAPGYLTTEDGISFHSEDRMAILSSEPGMFRVCWCRPDLSIGMSCDKGSDFNVPAGLFVAAGPYSSQERVCVRGQPCVVTDLRGVSLSASDKLVALSTCHPSSGVSESFPAPTLRESQLDVASGTYTFDLGDLPVSGVPDVVQLCWCGVSDQVACADPSEFTTSAATLYVQCAPGWYALEGEVTICALCAPGFYCLGGWLAAMKACPAGSFAPAGSNSSSACKCREGYRAEADDCIPCPAGSYKEGIGNSIECGGRCPEGTTSDRAASSLFQCYCAGDRIDINPEPGMFECTDLMALSGDFSDTLYAATRQDVFAFTAYMSVVDASSEALVEEIFAAMAVYLGMVLEAKLSLEVRSEFDAQSNTWISVLDVTSTEKALAQLVQSKLGANEFAAWLFNDMKGTALDGAVPIYLEPIELWSLQCPEGLGFPAGQLISGLADCKCPHGRQPASALPGLKGGCVKCPLGRYKSAVADVECAQCPTGQFPLTTLQQGAISYSSCTCSAGYVSIDPATPSRCQDCGQGFLCLGGGHRQACGRFQTTQGTNATSEEECLCAAGFYNTLGVCNACEPGRFKEEVANTPCSACSAGRFSGPGKVTCEVCPAGRYSTGGLPDCEACPAGRYSSASSATSLDDCMLCGIGKFNNDTGATSAWKCIDCVQGSTTVVTGAEGFSFCVRPDAVQTRECISGRVCVADGVTGYSLQDGHRMAIARNDCSKAKSKVANVVNNGISKPSTTNGTRYVWGDWYADFTPLGGWYHLCWCANIDELKCDNLNANFVLSAGRLLIIGPLANSFECVRGQDCVGLQPFNGYSLSAADHVRIQRDACGEDAAIVISPANMQGLGGLTALSSTGRFTQMILGFGTSDAAENDFHLQIDAKGDGYMLCWCATGGDPSLCSEPASFAVFAGRLRVLGPNSNQERRCAVGQLCAIRDIMGAGMLQGDRMMILSDCGRGAAVSGFPAAGILETSDGKDFAFIGNGSKRLMSVPGFFRMCFCRPGVETCTVPSSFHAGAGLLTASGPFSETTVCDVGSSCDVTLAGVGVAVGDQLWVVDGQCGNTSGMLERGFPNLTKPFQVEAGLQVRLGNLPSEASPGLYRLCWCPFSASCTSHEAFRAPGGYLQVHCPAGSFALELSEGMQCEPCTRGYYCRGGAAESARRISCAFGRTTLSGGAVAISACVCDRGYRLDAAGACVECNVGFYKSFAADEAHCTACQDNQTTYRAGSVSIDSCFSQSSLSSAHTLNENSSAGLLMKTAMPVPAVSFNLTLSSSETDLGALQQQLIDLFIASLSATARLDASAIQIDFIQENRSSAVRRLQSFSTVVFTIRSRSASQAAATAADLSAPAVSRELASAVQQRSTGLAVSSASMPTITTVEVSCLDGRSIPPGITILSESDCQCSIGFGYDPATATCALCDVGAYKDTVGNGICTRCPLLMSTMENGATSEQQCQCQAGLFQDGGQCRECSVGFYCPGGGQMIPCPDNATTISQAKSPSDCVCAAGYFFATSNGSSTCLPCARRNYKPSVGNSDCPLSCPTSADSEPGSVGLADCFCQPGYYASVSSTGQLDRCIGCHFQGLECRGGFEKSNGTVRVHAQPIALPGYFQSGLTTAVVCDVFTANGSICQGGAACVAHRLDFEVQAACNGAFGNACGEGAIGMLCGQCPTGWSRDDYPQPCAPCPADSSSQLAVGIWSDVLQKTSLNFIVAVMAATAATKGSPKLHTSMIRIGTQWLAACSVLTEFNLGRLPVFGWSEEQERMDQLSKCADENATDCTTDQQASSFPWPDEATDAMNTIFNAMSVMRSFASVEFSSKCFAESLAPGHVQVKLAAPGVYYLGSPLIAMMAIFGICALAAYALVPLAGMAGMYFNPVAQRGKKRMKEIKRLANVLDLHQVGLEWSDLEASGLLGELSLWTLEHAVAEPDDFITGQMAYRKPLATKMCLHKARDEPQLASLCDEVRLSWEEFSANPDLLFHNISEESLHDAIVLGMSPSFLETLVLRALAWKLRSRLEVSGQTSFEVVLVVAACGSAQHLCNLSETGDRKLEDWCQAICEESRLAAEEPPNMIVPMTSSLSSLKTPSDFTSNHVDIETLDFGLFTAFPRPLQLFHQCVPVFWVMLLAMWPDLLSKFLKMIWCSRVPEDDAQGLSTMQQRLFPNPGVICWSNDHFLMALIACLGLAVWCVGVPFLLFLRLWRLKDRQSPDNFRRYGYFIQGFEAQFWWWDIVVKRFDVGLMNLVTYTSLAADDKAKLLLFPILSGVQLWLCAWCQPFTNSQNSILDVLEMCLLSFRFAMFSLVSIMLIFHPSAATTYVLSAFIALLLLFLCSYFSLHVVAQFLRGSAADMEDSEEENEGMAAKKRRARASINARQNGFILWAGSLKRRLVQLALPLVQQSKDEQYFVKWSTFHSELLLVTAAERHGHAVNHTRLVAALKRARAWMLHFGLRVEKNTLAKALTEFGELRLDDAGQNEFPTDMLHIVCVLTSTSKHVPAKTPLPETGRRWKQQVRVLLRKGRALHEENGEHYWYTSPEDILTAMQRLHKLPPESVVDLVDAVQVLLHAEKRRMQKSKKEPCATPSPPPLPGQGDQPKLQNEDRLKKVVINQIGKTVAVQTTESSLEIGPSPSSLARTYHLEERVPQEHSADPSDVRLQASAEETANEASPPSLACRLLAPLTSMPELFSRPQPISTQAAAELPIRNDSRAQSPVQQQQSRSRGPVRARLREAPPPLKDLSTVTETRACKPSARPVGMRGS</sequence>
<feature type="transmembrane region" description="Helical" evidence="2">
    <location>
        <begin position="2842"/>
        <end position="2858"/>
    </location>
</feature>
<accession>A0AA36I1V7</accession>
<proteinExistence type="predicted"/>
<gene>
    <name evidence="5" type="ORF">EVOR1521_LOCUS7744</name>
</gene>
<dbReference type="SUPFAM" id="SSF57184">
    <property type="entry name" value="Growth factor receptor domain"/>
    <property type="match status" value="6"/>
</dbReference>
<dbReference type="SMART" id="SM01411">
    <property type="entry name" value="Ephrin_rec_like"/>
    <property type="match status" value="19"/>
</dbReference>
<dbReference type="Gene3D" id="2.10.50.10">
    <property type="entry name" value="Tumor Necrosis Factor Receptor, subunit A, domain 2"/>
    <property type="match status" value="10"/>
</dbReference>
<evidence type="ECO:0000256" key="2">
    <source>
        <dbReference type="SAM" id="Phobius"/>
    </source>
</evidence>
<feature type="domain" description="EGF-like" evidence="4">
    <location>
        <begin position="2253"/>
        <end position="2308"/>
    </location>
</feature>
<feature type="region of interest" description="Disordered" evidence="1">
    <location>
        <begin position="3297"/>
        <end position="3323"/>
    </location>
</feature>
<evidence type="ECO:0000313" key="5">
    <source>
        <dbReference type="EMBL" id="CAJ1379513.1"/>
    </source>
</evidence>
<evidence type="ECO:0000313" key="6">
    <source>
        <dbReference type="Proteomes" id="UP001178507"/>
    </source>
</evidence>
<dbReference type="EMBL" id="CAUJNA010000638">
    <property type="protein sequence ID" value="CAJ1379513.1"/>
    <property type="molecule type" value="Genomic_DNA"/>
</dbReference>
<feature type="chain" id="PRO_5041366473" description="EGF-like domain-containing protein" evidence="3">
    <location>
        <begin position="24"/>
        <end position="3486"/>
    </location>
</feature>
<evidence type="ECO:0000259" key="4">
    <source>
        <dbReference type="SMART" id="SM00181"/>
    </source>
</evidence>
<organism evidence="5 6">
    <name type="scientific">Effrenium voratum</name>
    <dbReference type="NCBI Taxonomy" id="2562239"/>
    <lineage>
        <taxon>Eukaryota</taxon>
        <taxon>Sar</taxon>
        <taxon>Alveolata</taxon>
        <taxon>Dinophyceae</taxon>
        <taxon>Suessiales</taxon>
        <taxon>Symbiodiniaceae</taxon>
        <taxon>Effrenium</taxon>
    </lineage>
</organism>
<feature type="transmembrane region" description="Helical" evidence="2">
    <location>
        <begin position="2985"/>
        <end position="3006"/>
    </location>
</feature>
<feature type="domain" description="EGF-like" evidence="4">
    <location>
        <begin position="1308"/>
        <end position="1356"/>
    </location>
</feature>
<evidence type="ECO:0000256" key="3">
    <source>
        <dbReference type="SAM" id="SignalP"/>
    </source>
</evidence>
<dbReference type="InterPro" id="IPR009030">
    <property type="entry name" value="Growth_fac_rcpt_cys_sf"/>
</dbReference>
<keyword evidence="2" id="KW-1133">Transmembrane helix</keyword>
<keyword evidence="2" id="KW-0812">Transmembrane</keyword>
<keyword evidence="2" id="KW-0472">Membrane</keyword>
<evidence type="ECO:0000256" key="1">
    <source>
        <dbReference type="SAM" id="MobiDB-lite"/>
    </source>
</evidence>
<keyword evidence="6" id="KW-1185">Reference proteome</keyword>
<feature type="transmembrane region" description="Helical" evidence="2">
    <location>
        <begin position="2576"/>
        <end position="2604"/>
    </location>
</feature>